<proteinExistence type="predicted"/>
<accession>A0A024S4L5</accession>
<reference evidence="3" key="1">
    <citation type="journal article" date="2013" name="Ind. Biotechnol.">
        <title>Comparative genomics analysis of Trichoderma reesei strains.</title>
        <authorList>
            <person name="Koike H."/>
            <person name="Aerts A."/>
            <person name="LaButti K."/>
            <person name="Grigoriev I.V."/>
            <person name="Baker S.E."/>
        </authorList>
    </citation>
    <scope>NUCLEOTIDE SEQUENCE [LARGE SCALE GENOMIC DNA]</scope>
    <source>
        <strain evidence="3">ATCC 56765 / BCRC 32924 / NRRL 11460 / Rut C-30</strain>
    </source>
</reference>
<organism evidence="2 3">
    <name type="scientific">Hypocrea jecorina (strain ATCC 56765 / BCRC 32924 / NRRL 11460 / Rut C-30)</name>
    <name type="common">Trichoderma reesei</name>
    <dbReference type="NCBI Taxonomy" id="1344414"/>
    <lineage>
        <taxon>Eukaryota</taxon>
        <taxon>Fungi</taxon>
        <taxon>Dikarya</taxon>
        <taxon>Ascomycota</taxon>
        <taxon>Pezizomycotina</taxon>
        <taxon>Sordariomycetes</taxon>
        <taxon>Hypocreomycetidae</taxon>
        <taxon>Hypocreales</taxon>
        <taxon>Hypocreaceae</taxon>
        <taxon>Trichoderma</taxon>
    </lineage>
</organism>
<evidence type="ECO:0000259" key="1">
    <source>
        <dbReference type="Pfam" id="PF17100"/>
    </source>
</evidence>
<evidence type="ECO:0000313" key="3">
    <source>
        <dbReference type="Proteomes" id="UP000024376"/>
    </source>
</evidence>
<dbReference type="Proteomes" id="UP000024376">
    <property type="component" value="Unassembled WGS sequence"/>
</dbReference>
<dbReference type="HOGENOM" id="CLU_102801_0_0_1"/>
<dbReference type="AlphaFoldDB" id="A0A024S4L5"/>
<sequence length="188" mass="21171">MLRSPDDADDLGQVTIKTTSDDRRAQLLEVIRSSQKKIEKEGKVKENIGQILSVISSLNSTIQTAIQAAPQAALPWSIVSLSLEVIQNPVKDFEKNIEGLTYVTARMDWYWSLADRLFRGGECTDDSKASSLQDAMCSRLVELYKELLAFQIKSICSFHRNRGLAFLRDMAKLDDWESNLQAVQTLES</sequence>
<dbReference type="OrthoDB" id="4896343at2759"/>
<protein>
    <recommendedName>
        <fullName evidence="1">NWD NACHT-NTPase N-terminal domain-containing protein</fullName>
    </recommendedName>
</protein>
<feature type="non-terminal residue" evidence="2">
    <location>
        <position position="188"/>
    </location>
</feature>
<dbReference type="EMBL" id="KI911153">
    <property type="protein sequence ID" value="ETS00305.1"/>
    <property type="molecule type" value="Genomic_DNA"/>
</dbReference>
<feature type="domain" description="NWD NACHT-NTPase N-terminal" evidence="1">
    <location>
        <begin position="13"/>
        <end position="188"/>
    </location>
</feature>
<dbReference type="Pfam" id="PF17100">
    <property type="entry name" value="NACHT_N"/>
    <property type="match status" value="1"/>
</dbReference>
<gene>
    <name evidence="2" type="ORF">M419DRAFT_84267</name>
</gene>
<dbReference type="KEGG" id="trr:M419DRAFT_84267"/>
<evidence type="ECO:0000313" key="2">
    <source>
        <dbReference type="EMBL" id="ETS00305.1"/>
    </source>
</evidence>
<dbReference type="InterPro" id="IPR031359">
    <property type="entry name" value="NACHT_N"/>
</dbReference>
<name>A0A024S4L5_HYPJR</name>